<dbReference type="AlphaFoldDB" id="A0A239D319"/>
<proteinExistence type="inferred from homology"/>
<dbReference type="EMBL" id="FZOQ01000004">
    <property type="protein sequence ID" value="SNS26805.1"/>
    <property type="molecule type" value="Genomic_DNA"/>
</dbReference>
<feature type="domain" description="Amine oxidase" evidence="2">
    <location>
        <begin position="95"/>
        <end position="351"/>
    </location>
</feature>
<accession>A0A239D319</accession>
<dbReference type="PANTHER" id="PTHR43563:SF1">
    <property type="entry name" value="AMINE OXIDASE [FLAVIN-CONTAINING] B"/>
    <property type="match status" value="1"/>
</dbReference>
<dbReference type="SUPFAM" id="SSF51905">
    <property type="entry name" value="FAD/NAD(P)-binding domain"/>
    <property type="match status" value="1"/>
</dbReference>
<reference evidence="4" key="1">
    <citation type="submission" date="2017-06" db="EMBL/GenBank/DDBJ databases">
        <authorList>
            <person name="Varghese N."/>
            <person name="Submissions S."/>
        </authorList>
    </citation>
    <scope>NUCLEOTIDE SEQUENCE [LARGE SCALE GENOMIC DNA]</scope>
    <source>
        <strain evidence="4">NKM1</strain>
    </source>
</reference>
<protein>
    <submittedName>
        <fullName evidence="3">Monoamine oxidase</fullName>
    </submittedName>
</protein>
<dbReference type="InterPro" id="IPR002937">
    <property type="entry name" value="Amino_oxidase"/>
</dbReference>
<dbReference type="SUPFAM" id="SSF54373">
    <property type="entry name" value="FAD-linked reductases, C-terminal domain"/>
    <property type="match status" value="1"/>
</dbReference>
<comment type="similarity">
    <text evidence="1">Belongs to the flavin monoamine oxidase family.</text>
</comment>
<dbReference type="InterPro" id="IPR050703">
    <property type="entry name" value="Flavin_MAO"/>
</dbReference>
<feature type="domain" description="Amine oxidase" evidence="2">
    <location>
        <begin position="13"/>
        <end position="82"/>
    </location>
</feature>
<dbReference type="GO" id="GO:0016491">
    <property type="term" value="F:oxidoreductase activity"/>
    <property type="evidence" value="ECO:0007669"/>
    <property type="project" value="InterPro"/>
</dbReference>
<dbReference type="RefSeq" id="WP_089318225.1">
    <property type="nucleotide sequence ID" value="NZ_FZOQ01000004.1"/>
</dbReference>
<dbReference type="OrthoDB" id="56323at2"/>
<dbReference type="InterPro" id="IPR036188">
    <property type="entry name" value="FAD/NAD-bd_sf"/>
</dbReference>
<dbReference type="PANTHER" id="PTHR43563">
    <property type="entry name" value="AMINE OXIDASE"/>
    <property type="match status" value="1"/>
</dbReference>
<dbReference type="Gene3D" id="3.50.50.60">
    <property type="entry name" value="FAD/NAD(P)-binding domain"/>
    <property type="match status" value="2"/>
</dbReference>
<evidence type="ECO:0000256" key="1">
    <source>
        <dbReference type="ARBA" id="ARBA00005995"/>
    </source>
</evidence>
<organism evidence="3 4">
    <name type="scientific">Pontibacter ummariensis</name>
    <dbReference type="NCBI Taxonomy" id="1610492"/>
    <lineage>
        <taxon>Bacteria</taxon>
        <taxon>Pseudomonadati</taxon>
        <taxon>Bacteroidota</taxon>
        <taxon>Cytophagia</taxon>
        <taxon>Cytophagales</taxon>
        <taxon>Hymenobacteraceae</taxon>
        <taxon>Pontibacter</taxon>
    </lineage>
</organism>
<evidence type="ECO:0000313" key="4">
    <source>
        <dbReference type="Proteomes" id="UP000198432"/>
    </source>
</evidence>
<sequence length="358" mass="39526">MVIHDVIIVGAGLSGLSAAYYLEKAGIDALLLEARERLGGRILTVAAEGNACPVEMGATWFADKHEYLIRLLQELQLPFYEQYQQGLGVFEANSSEPPQLFELPSAAEPSYRVRGGTSKLIEALVSQVGKERVALNCPATKVSEHENYLEVECKDGTQLYARHLISTVPPFLLAKGVEFTPALPEEVRRVMQQTHTWMGEALKFGVAYARPFWRERGYAGTLFSQTGIVQEAYDHTDQEKTRFSLKGFLAAGASALGKKEREAQVLSHLRKLLGSEAAGYLSYTEKVWQEEKYTYAPYGQYILRHLNNGHPLYALPLMNGRLHLSGTETSPGFGGYMDGAVYSGIIASSAVAERLKKG</sequence>
<evidence type="ECO:0000313" key="3">
    <source>
        <dbReference type="EMBL" id="SNS26805.1"/>
    </source>
</evidence>
<evidence type="ECO:0000259" key="2">
    <source>
        <dbReference type="Pfam" id="PF01593"/>
    </source>
</evidence>
<name>A0A239D319_9BACT</name>
<gene>
    <name evidence="3" type="ORF">SAMN06296052_10432</name>
</gene>
<dbReference type="Proteomes" id="UP000198432">
    <property type="component" value="Unassembled WGS sequence"/>
</dbReference>
<dbReference type="Pfam" id="PF01593">
    <property type="entry name" value="Amino_oxidase"/>
    <property type="match status" value="2"/>
</dbReference>
<keyword evidence="4" id="KW-1185">Reference proteome</keyword>